<reference evidence="24 25" key="1">
    <citation type="submission" date="2020-04" db="EMBL/GenBank/DDBJ databases">
        <title>Usitatibacter rugosus gen. nov., sp. nov. and Usitatibacter palustris sp. nov., novel members of Usitatibacteraceae fam. nov. within the order Nitrosomonadales isolated from soil.</title>
        <authorList>
            <person name="Huber K.J."/>
            <person name="Neumann-Schaal M."/>
            <person name="Geppert A."/>
            <person name="Luckner M."/>
            <person name="Wanner G."/>
            <person name="Overmann J."/>
        </authorList>
    </citation>
    <scope>NUCLEOTIDE SEQUENCE [LARGE SCALE GENOMIC DNA]</scope>
    <source>
        <strain evidence="24 25">Swamp67</strain>
    </source>
</reference>
<comment type="cofactor">
    <cofactor evidence="19 21">
        <name>heme c</name>
        <dbReference type="ChEBI" id="CHEBI:61717"/>
    </cofactor>
    <text evidence="19 21">Binds 2 heme C groups per subunit.</text>
</comment>
<dbReference type="AlphaFoldDB" id="A0A6M4H3X6"/>
<dbReference type="PANTHER" id="PTHR33751:SF1">
    <property type="entry name" value="CBB3-TYPE CYTOCHROME C OXIDASE SUBUNIT FIXP"/>
    <property type="match status" value="1"/>
</dbReference>
<dbReference type="PANTHER" id="PTHR33751">
    <property type="entry name" value="CBB3-TYPE CYTOCHROME C OXIDASE SUBUNIT FIXP"/>
    <property type="match status" value="1"/>
</dbReference>
<evidence type="ECO:0000256" key="3">
    <source>
        <dbReference type="ARBA" id="ARBA00006113"/>
    </source>
</evidence>
<dbReference type="GO" id="GO:0005886">
    <property type="term" value="C:plasma membrane"/>
    <property type="evidence" value="ECO:0007669"/>
    <property type="project" value="UniProtKB-SubCell"/>
</dbReference>
<feature type="binding site" description="axial binding residue" evidence="20">
    <location>
        <position position="233"/>
    </location>
    <ligand>
        <name>heme c</name>
        <dbReference type="ChEBI" id="CHEBI:61717"/>
        <label>2</label>
    </ligand>
    <ligandPart>
        <name>Fe</name>
        <dbReference type="ChEBI" id="CHEBI:18248"/>
    </ligandPart>
</feature>
<comment type="pathway">
    <text evidence="2 19">Energy metabolism; oxidative phosphorylation.</text>
</comment>
<dbReference type="GO" id="GO:0020037">
    <property type="term" value="F:heme binding"/>
    <property type="evidence" value="ECO:0007669"/>
    <property type="project" value="InterPro"/>
</dbReference>
<feature type="binding site" description="axial binding residue" evidence="20">
    <location>
        <position position="186"/>
    </location>
    <ligand>
        <name>heme c</name>
        <dbReference type="ChEBI" id="CHEBI:61717"/>
        <label>2</label>
    </ligand>
    <ligandPart>
        <name>Fe</name>
        <dbReference type="ChEBI" id="CHEBI:18248"/>
    </ligandPart>
</feature>
<comment type="function">
    <text evidence="19">C-type cytochrome. Part of the cbb3-type cytochrome c oxidase complex.</text>
</comment>
<keyword evidence="6 19" id="KW-0997">Cell inner membrane</keyword>
<evidence type="ECO:0000256" key="6">
    <source>
        <dbReference type="ARBA" id="ARBA00022519"/>
    </source>
</evidence>
<evidence type="ECO:0000256" key="19">
    <source>
        <dbReference type="PIRNR" id="PIRNR000006"/>
    </source>
</evidence>
<dbReference type="InterPro" id="IPR038414">
    <property type="entry name" value="CcoP_N_sf"/>
</dbReference>
<dbReference type="GO" id="GO:0046872">
    <property type="term" value="F:metal ion binding"/>
    <property type="evidence" value="ECO:0007669"/>
    <property type="project" value="UniProtKB-KW"/>
</dbReference>
<evidence type="ECO:0000256" key="12">
    <source>
        <dbReference type="ARBA" id="ARBA00022781"/>
    </source>
</evidence>
<evidence type="ECO:0000256" key="11">
    <source>
        <dbReference type="ARBA" id="ARBA00022737"/>
    </source>
</evidence>
<keyword evidence="5 19" id="KW-1003">Cell membrane</keyword>
<dbReference type="EMBL" id="CP053073">
    <property type="protein sequence ID" value="QJR14226.1"/>
    <property type="molecule type" value="Genomic_DNA"/>
</dbReference>
<evidence type="ECO:0000256" key="4">
    <source>
        <dbReference type="ARBA" id="ARBA00022448"/>
    </source>
</evidence>
<keyword evidence="4 19" id="KW-0813">Transport</keyword>
<keyword evidence="7 19" id="KW-0349">Heme</keyword>
<keyword evidence="14 22" id="KW-1133">Transmembrane helix</keyword>
<keyword evidence="13 19" id="KW-0249">Electron transport</keyword>
<keyword evidence="15 19" id="KW-0560">Oxidoreductase</keyword>
<dbReference type="InterPro" id="IPR050597">
    <property type="entry name" value="Cytochrome_c_Oxidase_Subunit"/>
</dbReference>
<keyword evidence="17 19" id="KW-0406">Ion transport</keyword>
<evidence type="ECO:0000256" key="1">
    <source>
        <dbReference type="ARBA" id="ARBA00004533"/>
    </source>
</evidence>
<feature type="binding site" description="axial binding residue" evidence="20">
    <location>
        <position position="274"/>
    </location>
    <ligand>
        <name>heme c</name>
        <dbReference type="ChEBI" id="CHEBI:61717"/>
        <label>1</label>
    </ligand>
    <ligandPart>
        <name>Fe</name>
        <dbReference type="ChEBI" id="CHEBI:18248"/>
    </ligandPart>
</feature>
<proteinExistence type="inferred from homology"/>
<dbReference type="UniPathway" id="UPA00705"/>
<dbReference type="NCBIfam" id="TIGR00782">
    <property type="entry name" value="ccoP"/>
    <property type="match status" value="1"/>
</dbReference>
<evidence type="ECO:0000313" key="25">
    <source>
        <dbReference type="Proteomes" id="UP000503096"/>
    </source>
</evidence>
<feature type="transmembrane region" description="Helical" evidence="22">
    <location>
        <begin position="62"/>
        <end position="84"/>
    </location>
</feature>
<keyword evidence="18 19" id="KW-0472">Membrane</keyword>
<accession>A0A6M4H3X6</accession>
<dbReference type="Gene3D" id="1.10.760.10">
    <property type="entry name" value="Cytochrome c-like domain"/>
    <property type="match status" value="2"/>
</dbReference>
<evidence type="ECO:0000256" key="20">
    <source>
        <dbReference type="PIRSR" id="PIRSR000006-1"/>
    </source>
</evidence>
<dbReference type="GO" id="GO:0016491">
    <property type="term" value="F:oxidoreductase activity"/>
    <property type="evidence" value="ECO:0007669"/>
    <property type="project" value="UniProtKB-KW"/>
</dbReference>
<dbReference type="GO" id="GO:0006119">
    <property type="term" value="P:oxidative phosphorylation"/>
    <property type="evidence" value="ECO:0007669"/>
    <property type="project" value="UniProtKB-UniPathway"/>
</dbReference>
<evidence type="ECO:0000313" key="24">
    <source>
        <dbReference type="EMBL" id="QJR14226.1"/>
    </source>
</evidence>
<evidence type="ECO:0000256" key="8">
    <source>
        <dbReference type="ARBA" id="ARBA00022660"/>
    </source>
</evidence>
<keyword evidence="12 19" id="KW-0375">Hydrogen ion transport</keyword>
<dbReference type="GO" id="GO:1902600">
    <property type="term" value="P:proton transmembrane transport"/>
    <property type="evidence" value="ECO:0007669"/>
    <property type="project" value="UniProtKB-KW"/>
</dbReference>
<name>A0A6M4H3X6_9PROT</name>
<keyword evidence="10 19" id="KW-0479">Metal-binding</keyword>
<keyword evidence="11" id="KW-0677">Repeat</keyword>
<comment type="similarity">
    <text evidence="3 19">Belongs to the CcoP / FixP family.</text>
</comment>
<feature type="binding site" description="covalent" evidence="21">
    <location>
        <position position="146"/>
    </location>
    <ligand>
        <name>heme c</name>
        <dbReference type="ChEBI" id="CHEBI:61717"/>
        <label>1</label>
    </ligand>
</feature>
<evidence type="ECO:0000256" key="10">
    <source>
        <dbReference type="ARBA" id="ARBA00022723"/>
    </source>
</evidence>
<dbReference type="GO" id="GO:0009055">
    <property type="term" value="F:electron transfer activity"/>
    <property type="evidence" value="ECO:0007669"/>
    <property type="project" value="InterPro"/>
</dbReference>
<dbReference type="InterPro" id="IPR009056">
    <property type="entry name" value="Cyt_c-like_dom"/>
</dbReference>
<keyword evidence="9 22" id="KW-0812">Transmembrane</keyword>
<evidence type="ECO:0000256" key="16">
    <source>
        <dbReference type="ARBA" id="ARBA00023004"/>
    </source>
</evidence>
<dbReference type="Proteomes" id="UP000503096">
    <property type="component" value="Chromosome"/>
</dbReference>
<feature type="binding site" description="axial binding residue" evidence="20">
    <location>
        <position position="147"/>
    </location>
    <ligand>
        <name>heme c</name>
        <dbReference type="ChEBI" id="CHEBI:61717"/>
        <label>1</label>
    </ligand>
    <ligandPart>
        <name>Fe</name>
        <dbReference type="ChEBI" id="CHEBI:18248"/>
    </ligandPart>
</feature>
<dbReference type="Gene3D" id="6.10.280.130">
    <property type="match status" value="1"/>
</dbReference>
<evidence type="ECO:0000256" key="22">
    <source>
        <dbReference type="SAM" id="Phobius"/>
    </source>
</evidence>
<dbReference type="KEGG" id="upl:DSM104440_01019"/>
<dbReference type="Pfam" id="PF14715">
    <property type="entry name" value="FixP_N"/>
    <property type="match status" value="1"/>
</dbReference>
<gene>
    <name evidence="24" type="primary">ccoP</name>
    <name evidence="24" type="ORF">DSM104440_01019</name>
</gene>
<feature type="transmembrane region" description="Helical" evidence="22">
    <location>
        <begin position="7"/>
        <end position="30"/>
    </location>
</feature>
<keyword evidence="16 19" id="KW-0408">Iron</keyword>
<dbReference type="InterPro" id="IPR032858">
    <property type="entry name" value="CcoP_N"/>
</dbReference>
<feature type="binding site" description="covalent" evidence="21">
    <location>
        <position position="232"/>
    </location>
    <ligand>
        <name>heme c</name>
        <dbReference type="ChEBI" id="CHEBI:61717"/>
        <label>2</label>
    </ligand>
</feature>
<evidence type="ECO:0000256" key="13">
    <source>
        <dbReference type="ARBA" id="ARBA00022982"/>
    </source>
</evidence>
<evidence type="ECO:0000256" key="21">
    <source>
        <dbReference type="PIRSR" id="PIRSR000006-2"/>
    </source>
</evidence>
<dbReference type="Pfam" id="PF13442">
    <property type="entry name" value="Cytochrome_CBB3"/>
    <property type="match status" value="2"/>
</dbReference>
<feature type="domain" description="Cytochrome c" evidence="23">
    <location>
        <begin position="217"/>
        <end position="297"/>
    </location>
</feature>
<evidence type="ECO:0000256" key="14">
    <source>
        <dbReference type="ARBA" id="ARBA00022989"/>
    </source>
</evidence>
<keyword evidence="8 19" id="KW-0679">Respiratory chain</keyword>
<sequence>MSDFTDGFWSLWVAGLSIISILFCALLLTLQGKKRVPGTPVETTGHQWDENLTELNNPLPLWWMWLFWITIGFGVVYLVLYPGLGSFPGVLKWSSSGEYATERAEADALYGPRFQRLASLEVAQIAKDPEGRLMGERLFLTYCSQCHGSDARGAKGYPDLTAGAWLYGGDAPTLVKTILDGRQGMMPPMGAALGGPEQTLDMAHYVLSLSGAKHDAKRASDAKPKFAVCAACHGADAKGNVAMGAPNLTDKIWLHGGSVETIAETIAQGRSSRMPAHREFLGEEKSKILAGYVYGISRP</sequence>
<dbReference type="PROSITE" id="PS51007">
    <property type="entry name" value="CYTC"/>
    <property type="match status" value="2"/>
</dbReference>
<feature type="domain" description="Cytochrome c" evidence="23">
    <location>
        <begin position="130"/>
        <end position="210"/>
    </location>
</feature>
<evidence type="ECO:0000256" key="9">
    <source>
        <dbReference type="ARBA" id="ARBA00022692"/>
    </source>
</evidence>
<evidence type="ECO:0000256" key="15">
    <source>
        <dbReference type="ARBA" id="ARBA00023002"/>
    </source>
</evidence>
<evidence type="ECO:0000256" key="17">
    <source>
        <dbReference type="ARBA" id="ARBA00023065"/>
    </source>
</evidence>
<comment type="subunit">
    <text evidence="19">Component of the cbb3-type cytochrome c oxidase.</text>
</comment>
<feature type="binding site" description="covalent" evidence="21">
    <location>
        <position position="143"/>
    </location>
    <ligand>
        <name>heme c</name>
        <dbReference type="ChEBI" id="CHEBI:61717"/>
        <label>1</label>
    </ligand>
</feature>
<evidence type="ECO:0000259" key="23">
    <source>
        <dbReference type="PROSITE" id="PS51007"/>
    </source>
</evidence>
<dbReference type="InParanoid" id="A0A6M4H3X6"/>
<dbReference type="RefSeq" id="WP_171161006.1">
    <property type="nucleotide sequence ID" value="NZ_CP053073.1"/>
</dbReference>
<dbReference type="InterPro" id="IPR004678">
    <property type="entry name" value="Cyt_c_oxidase_cbb3_su3"/>
</dbReference>
<evidence type="ECO:0000256" key="2">
    <source>
        <dbReference type="ARBA" id="ARBA00004673"/>
    </source>
</evidence>
<dbReference type="InterPro" id="IPR036909">
    <property type="entry name" value="Cyt_c-like_dom_sf"/>
</dbReference>
<keyword evidence="25" id="KW-1185">Reference proteome</keyword>
<dbReference type="SUPFAM" id="SSF46626">
    <property type="entry name" value="Cytochrome c"/>
    <property type="match status" value="2"/>
</dbReference>
<evidence type="ECO:0000256" key="5">
    <source>
        <dbReference type="ARBA" id="ARBA00022475"/>
    </source>
</evidence>
<evidence type="ECO:0000256" key="18">
    <source>
        <dbReference type="ARBA" id="ARBA00023136"/>
    </source>
</evidence>
<dbReference type="PIRSF" id="PIRSF000006">
    <property type="entry name" value="Cbb3-Cox_fixP"/>
    <property type="match status" value="1"/>
</dbReference>
<comment type="subcellular location">
    <subcellularLocation>
        <location evidence="1 19">Cell inner membrane</location>
    </subcellularLocation>
</comment>
<feature type="binding site" description="covalent" evidence="21">
    <location>
        <position position="229"/>
    </location>
    <ligand>
        <name>heme c</name>
        <dbReference type="ChEBI" id="CHEBI:61717"/>
        <label>2</label>
    </ligand>
</feature>
<organism evidence="24 25">
    <name type="scientific">Usitatibacter palustris</name>
    <dbReference type="NCBI Taxonomy" id="2732487"/>
    <lineage>
        <taxon>Bacteria</taxon>
        <taxon>Pseudomonadati</taxon>
        <taxon>Pseudomonadota</taxon>
        <taxon>Betaproteobacteria</taxon>
        <taxon>Nitrosomonadales</taxon>
        <taxon>Usitatibacteraceae</taxon>
        <taxon>Usitatibacter</taxon>
    </lineage>
</organism>
<protein>
    <recommendedName>
        <fullName evidence="19">Cbb3-type cytochrome c oxidase subunit</fullName>
    </recommendedName>
</protein>
<evidence type="ECO:0000256" key="7">
    <source>
        <dbReference type="ARBA" id="ARBA00022617"/>
    </source>
</evidence>